<dbReference type="Gene3D" id="3.90.1150.10">
    <property type="entry name" value="Aspartate Aminotransferase, domain 1"/>
    <property type="match status" value="1"/>
</dbReference>
<keyword evidence="4" id="KW-0808">Transferase</keyword>
<accession>A0A2M7Q7C6</accession>
<evidence type="ECO:0000313" key="4">
    <source>
        <dbReference type="EMBL" id="PIY59308.1"/>
    </source>
</evidence>
<reference evidence="5" key="1">
    <citation type="submission" date="2017-09" db="EMBL/GenBank/DDBJ databases">
        <title>Depth-based differentiation of microbial function through sediment-hosted aquifers and enrichment of novel symbionts in the deep terrestrial subsurface.</title>
        <authorList>
            <person name="Probst A.J."/>
            <person name="Ladd B."/>
            <person name="Jarett J.K."/>
            <person name="Geller-Mcgrath D.E."/>
            <person name="Sieber C.M.K."/>
            <person name="Emerson J.B."/>
            <person name="Anantharaman K."/>
            <person name="Thomas B.C."/>
            <person name="Malmstrom R."/>
            <person name="Stieglmeier M."/>
            <person name="Klingl A."/>
            <person name="Woyke T."/>
            <person name="Ryan C.M."/>
            <person name="Banfield J.F."/>
        </authorList>
    </citation>
    <scope>NUCLEOTIDE SEQUENCE [LARGE SCALE GENOMIC DNA]</scope>
</reference>
<dbReference type="GO" id="GO:0030170">
    <property type="term" value="F:pyridoxal phosphate binding"/>
    <property type="evidence" value="ECO:0007669"/>
    <property type="project" value="TreeGrafter"/>
</dbReference>
<feature type="active site" description="Proton acceptor" evidence="1">
    <location>
        <position position="226"/>
    </location>
</feature>
<comment type="similarity">
    <text evidence="3">Belongs to the DegT/DnrJ/EryC1 family.</text>
</comment>
<keyword evidence="2 3" id="KW-0663">Pyridoxal phosphate</keyword>
<dbReference type="SUPFAM" id="SSF53383">
    <property type="entry name" value="PLP-dependent transferases"/>
    <property type="match status" value="1"/>
</dbReference>
<dbReference type="GO" id="GO:0008483">
    <property type="term" value="F:transaminase activity"/>
    <property type="evidence" value="ECO:0007669"/>
    <property type="project" value="UniProtKB-KW"/>
</dbReference>
<dbReference type="AlphaFoldDB" id="A0A2M7Q7C6"/>
<dbReference type="CDD" id="cd00616">
    <property type="entry name" value="AHBA_syn"/>
    <property type="match status" value="1"/>
</dbReference>
<dbReference type="PANTHER" id="PTHR30244">
    <property type="entry name" value="TRANSAMINASE"/>
    <property type="match status" value="1"/>
</dbReference>
<dbReference type="Proteomes" id="UP000230363">
    <property type="component" value="Unassembled WGS sequence"/>
</dbReference>
<dbReference type="InterPro" id="IPR015422">
    <property type="entry name" value="PyrdxlP-dep_Trfase_small"/>
</dbReference>
<dbReference type="GO" id="GO:0000271">
    <property type="term" value="P:polysaccharide biosynthetic process"/>
    <property type="evidence" value="ECO:0007669"/>
    <property type="project" value="TreeGrafter"/>
</dbReference>
<proteinExistence type="inferred from homology"/>
<sequence length="411" mass="46346">MLAAKDYSILKLGKRAKCIPGPEPILEGEKFDKVLGKKARPLKSKIIIPVCEPTLNRKAIKYVNLALKTNWISSRGDFLEKFENLFAKKVGAKYAVAVNSGTSALHLALATLGIKSGDEVIVPTYTMISSAFAVSYLEAKPVFVDCDEYYQIDPKLIQKAITKKTKAIMPVHIYGHPVDMDKIEAIAKKYKLAVIYDAAESHGAKYKDKEIGGRGLASCYSFYANKIITTGEGGMIVTNNKDFVDLARNLKDVAFSTERHFWHKRLGYNFRMTNLTAAVGLAQTEQYEKLVAARIQHAKYYIQNLSKVKGIKFPRTAPWAKNVFWMFGFEILPEFGMTRDQLRQFLAKEGIESRTFFVPLHLQPYYYQENKGKVFPIAEGLSERGLYIPSASNLTEKQMDRVIRVIKKAAN</sequence>
<keyword evidence="4" id="KW-0032">Aminotransferase</keyword>
<gene>
    <name evidence="4" type="ORF">COY96_02550</name>
</gene>
<feature type="modified residue" description="N6-(pyridoxal phosphate)lysine" evidence="2">
    <location>
        <position position="226"/>
    </location>
</feature>
<comment type="caution">
    <text evidence="4">The sequence shown here is derived from an EMBL/GenBank/DDBJ whole genome shotgun (WGS) entry which is preliminary data.</text>
</comment>
<dbReference type="Gene3D" id="3.40.640.10">
    <property type="entry name" value="Type I PLP-dependent aspartate aminotransferase-like (Major domain)"/>
    <property type="match status" value="1"/>
</dbReference>
<dbReference type="InterPro" id="IPR000653">
    <property type="entry name" value="DegT/StrS_aminotransferase"/>
</dbReference>
<protein>
    <submittedName>
        <fullName evidence="4">Aminotransferase DegT</fullName>
    </submittedName>
</protein>
<dbReference type="PIRSF" id="PIRSF000390">
    <property type="entry name" value="PLP_StrS"/>
    <property type="match status" value="1"/>
</dbReference>
<evidence type="ECO:0000256" key="1">
    <source>
        <dbReference type="PIRSR" id="PIRSR000390-1"/>
    </source>
</evidence>
<organism evidence="4 5">
    <name type="scientific">Candidatus Wolfebacteria bacterium CG_4_10_14_0_8_um_filter_37_11</name>
    <dbReference type="NCBI Taxonomy" id="1975062"/>
    <lineage>
        <taxon>Bacteria</taxon>
        <taxon>Candidatus Wolfeibacteriota</taxon>
    </lineage>
</organism>
<dbReference type="Pfam" id="PF01041">
    <property type="entry name" value="DegT_DnrJ_EryC1"/>
    <property type="match status" value="1"/>
</dbReference>
<dbReference type="EMBL" id="PFKZ01000093">
    <property type="protein sequence ID" value="PIY59308.1"/>
    <property type="molecule type" value="Genomic_DNA"/>
</dbReference>
<evidence type="ECO:0000313" key="5">
    <source>
        <dbReference type="Proteomes" id="UP000230363"/>
    </source>
</evidence>
<evidence type="ECO:0000256" key="2">
    <source>
        <dbReference type="PIRSR" id="PIRSR000390-2"/>
    </source>
</evidence>
<dbReference type="InterPro" id="IPR015421">
    <property type="entry name" value="PyrdxlP-dep_Trfase_major"/>
</dbReference>
<dbReference type="PANTHER" id="PTHR30244:SF34">
    <property type="entry name" value="DTDP-4-AMINO-4,6-DIDEOXYGALACTOSE TRANSAMINASE"/>
    <property type="match status" value="1"/>
</dbReference>
<evidence type="ECO:0000256" key="3">
    <source>
        <dbReference type="RuleBase" id="RU004508"/>
    </source>
</evidence>
<name>A0A2M7Q7C6_9BACT</name>
<dbReference type="InterPro" id="IPR015424">
    <property type="entry name" value="PyrdxlP-dep_Trfase"/>
</dbReference>